<keyword evidence="1" id="KW-1133">Transmembrane helix</keyword>
<accession>A0ABQ3BIY3</accession>
<evidence type="ECO:0000256" key="1">
    <source>
        <dbReference type="SAM" id="Phobius"/>
    </source>
</evidence>
<name>A0ABQ3BIY3_9FLAO</name>
<feature type="transmembrane region" description="Helical" evidence="1">
    <location>
        <begin position="263"/>
        <end position="281"/>
    </location>
</feature>
<evidence type="ECO:0000313" key="3">
    <source>
        <dbReference type="EMBL" id="GGZ46384.1"/>
    </source>
</evidence>
<dbReference type="Proteomes" id="UP000615593">
    <property type="component" value="Unassembled WGS sequence"/>
</dbReference>
<feature type="transmembrane region" description="Helical" evidence="1">
    <location>
        <begin position="36"/>
        <end position="59"/>
    </location>
</feature>
<dbReference type="CDD" id="cd07341">
    <property type="entry name" value="M56_BlaR1_MecR1_like"/>
    <property type="match status" value="1"/>
</dbReference>
<evidence type="ECO:0000259" key="2">
    <source>
        <dbReference type="Pfam" id="PF05569"/>
    </source>
</evidence>
<dbReference type="Pfam" id="PF05569">
    <property type="entry name" value="Peptidase_M56"/>
    <property type="match status" value="1"/>
</dbReference>
<protein>
    <recommendedName>
        <fullName evidence="2">Peptidase M56 domain-containing protein</fullName>
    </recommendedName>
</protein>
<dbReference type="InterPro" id="IPR008756">
    <property type="entry name" value="Peptidase_M56"/>
</dbReference>
<proteinExistence type="predicted"/>
<dbReference type="PANTHER" id="PTHR34978">
    <property type="entry name" value="POSSIBLE SENSOR-TRANSDUCER PROTEIN BLAR"/>
    <property type="match status" value="1"/>
</dbReference>
<comment type="caution">
    <text evidence="3">The sequence shown here is derived from an EMBL/GenBank/DDBJ whole genome shotgun (WGS) entry which is preliminary data.</text>
</comment>
<reference evidence="4" key="1">
    <citation type="journal article" date="2019" name="Int. J. Syst. Evol. Microbiol.">
        <title>The Global Catalogue of Microorganisms (GCM) 10K type strain sequencing project: providing services to taxonomists for standard genome sequencing and annotation.</title>
        <authorList>
            <consortium name="The Broad Institute Genomics Platform"/>
            <consortium name="The Broad Institute Genome Sequencing Center for Infectious Disease"/>
            <person name="Wu L."/>
            <person name="Ma J."/>
        </authorList>
    </citation>
    <scope>NUCLEOTIDE SEQUENCE [LARGE SCALE GENOMIC DNA]</scope>
    <source>
        <strain evidence="4">KCTC 12708</strain>
    </source>
</reference>
<organism evidence="3 4">
    <name type="scientific">Mesonia mobilis</name>
    <dbReference type="NCBI Taxonomy" id="369791"/>
    <lineage>
        <taxon>Bacteria</taxon>
        <taxon>Pseudomonadati</taxon>
        <taxon>Bacteroidota</taxon>
        <taxon>Flavobacteriia</taxon>
        <taxon>Flavobacteriales</taxon>
        <taxon>Flavobacteriaceae</taxon>
        <taxon>Mesonia</taxon>
    </lineage>
</organism>
<dbReference type="EMBL" id="BMWY01000001">
    <property type="protein sequence ID" value="GGZ46384.1"/>
    <property type="molecule type" value="Genomic_DNA"/>
</dbReference>
<dbReference type="PANTHER" id="PTHR34978:SF3">
    <property type="entry name" value="SLR0241 PROTEIN"/>
    <property type="match status" value="1"/>
</dbReference>
<dbReference type="GeneID" id="94368127"/>
<dbReference type="InterPro" id="IPR037066">
    <property type="entry name" value="Plug_dom_sf"/>
</dbReference>
<feature type="transmembrane region" description="Helical" evidence="1">
    <location>
        <begin position="91"/>
        <end position="113"/>
    </location>
</feature>
<keyword evidence="1" id="KW-0472">Membrane</keyword>
<feature type="domain" description="Peptidase M56" evidence="2">
    <location>
        <begin position="147"/>
        <end position="254"/>
    </location>
</feature>
<keyword evidence="4" id="KW-1185">Reference proteome</keyword>
<evidence type="ECO:0000313" key="4">
    <source>
        <dbReference type="Proteomes" id="UP000615593"/>
    </source>
</evidence>
<dbReference type="RefSeq" id="WP_027886083.1">
    <property type="nucleotide sequence ID" value="NZ_BMWY01000001.1"/>
</dbReference>
<feature type="transmembrane region" description="Helical" evidence="1">
    <location>
        <begin position="6"/>
        <end position="24"/>
    </location>
</feature>
<sequence length="841" mass="96759">MEFYVYLWKSTAILSLFFLVDFFLLKKETLFNQNRYFLLAGVICALVFPLIEFTQVTYIERAPTAFNFGDIPITNYNSEGPEPFNWWQLLFYIYIAGVVVMFIRFSAQLIGLIKILNKPKYKDTDGFYHIELHEKISPFSFFKYIAYYLKSYNREELNFIIQHEKIHGRQYHSIDVLLNQFLLIAFWFNPLAWGYQKRILENLEFIADHEVANESNLQQKNYELTLLKVSTNYKAPSLANQFYQSLIKKRIVMLNKKPSQKTVFFKSLIILPLLGFFLWSFNVNEEVEYVQLEETSEKFQEEILTDSIESKSFIKEIKINYDGNTTKEQLNADQKFLKDEFNVIMNFSDVNYNKKNELTSLTIEIKQEKSTSTASSNNGNKPIDRLFINSVETDGQINFYTGKTTHSNNIPKQNRSESNTLTLSKLITNGEKIVLNGNIKNLDELKNNTIKVSNSSEKNGILYIEGKIIPNYTEEMKGSKPMTFIKINEEAKASIIQFSGIKVSSQKHDKFSDQVFIKKAENIHATGSPQENEQIANSIMTSQQKDPLILIDGKEATQEEMKNLEPSLIKSMNILKGENATEKYGEKGKNGVIEITLKTEEEIKNSTTHTNSKKSNTVEISKTKNSLTYKSDLPAPLYLIDGKKVEKEELNELDPSTIKSINVLKDENAIEKYGEEGKNGVVVISLLESKNQADDVWFISKGKNYEDGDYLFVVGNSLIEKEELDKIKADKIKNIRVYTSEDAKKILNIDAKGKKVMEFELYGKNEKDRLLPEDILKQKKYQDLIKNKNLLILVDGKETSRRQLQQLDQTKIKTVFSADGDIAIKKFGEKAKAGVIVINTK</sequence>
<dbReference type="InterPro" id="IPR052173">
    <property type="entry name" value="Beta-lactam_resp_regulator"/>
</dbReference>
<keyword evidence="1" id="KW-0812">Transmembrane</keyword>
<dbReference type="Gene3D" id="2.170.130.10">
    <property type="entry name" value="TonB-dependent receptor, plug domain"/>
    <property type="match status" value="2"/>
</dbReference>
<gene>
    <name evidence="3" type="ORF">GCM10008088_04770</name>
</gene>